<proteinExistence type="predicted"/>
<protein>
    <submittedName>
        <fullName evidence="1">YqjF family protein</fullName>
    </submittedName>
</protein>
<dbReference type="Pfam" id="PF09844">
    <property type="entry name" value="DUF2071"/>
    <property type="match status" value="1"/>
</dbReference>
<gene>
    <name evidence="1" type="ORF">ACFOY7_01350</name>
</gene>
<organism evidence="1 2">
    <name type="scientific">Gracilibacillus xinjiangensis</name>
    <dbReference type="NCBI Taxonomy" id="1193282"/>
    <lineage>
        <taxon>Bacteria</taxon>
        <taxon>Bacillati</taxon>
        <taxon>Bacillota</taxon>
        <taxon>Bacilli</taxon>
        <taxon>Bacillales</taxon>
        <taxon>Bacillaceae</taxon>
        <taxon>Gracilibacillus</taxon>
    </lineage>
</organism>
<sequence>MYKEILHTTDHRDKQLPGGPWLMSQRWDHLLFIHLPVSKEVMKKHIPDGLELDTYEGTAWITILPFKLSKMHFRKIPPIPFLNTFLELNVRTYVKRNDTKGIYFFSLDADKFPAVLGARAATLPYVYAKMDMKQKGNTFYYYCRRKRSSKAFKGSYRPISEPYYPERNSLSHWLLERYFLWSKRNDSLYSVGIHHRPWKVQDVEVEIEEESILPDFAKDTIIGKPVFHYAYSRRVLFWPIKKVD</sequence>
<dbReference type="PANTHER" id="PTHR39186:SF1">
    <property type="entry name" value="DUF2071 DOMAIN-CONTAINING PROTEIN"/>
    <property type="match status" value="1"/>
</dbReference>
<dbReference type="PANTHER" id="PTHR39186">
    <property type="entry name" value="DUF2071 FAMILY PROTEIN"/>
    <property type="match status" value="1"/>
</dbReference>
<reference evidence="2" key="1">
    <citation type="journal article" date="2019" name="Int. J. Syst. Evol. Microbiol.">
        <title>The Global Catalogue of Microorganisms (GCM) 10K type strain sequencing project: providing services to taxonomists for standard genome sequencing and annotation.</title>
        <authorList>
            <consortium name="The Broad Institute Genomics Platform"/>
            <consortium name="The Broad Institute Genome Sequencing Center for Infectious Disease"/>
            <person name="Wu L."/>
            <person name="Ma J."/>
        </authorList>
    </citation>
    <scope>NUCLEOTIDE SEQUENCE [LARGE SCALE GENOMIC DNA]</scope>
    <source>
        <strain evidence="2">CCUG 37865</strain>
    </source>
</reference>
<accession>A0ABV8WT15</accession>
<dbReference type="Proteomes" id="UP001595882">
    <property type="component" value="Unassembled WGS sequence"/>
</dbReference>
<dbReference type="InterPro" id="IPR018644">
    <property type="entry name" value="DUF2071"/>
</dbReference>
<keyword evidence="2" id="KW-1185">Reference proteome</keyword>
<evidence type="ECO:0000313" key="1">
    <source>
        <dbReference type="EMBL" id="MFC4401746.1"/>
    </source>
</evidence>
<dbReference type="SUPFAM" id="SSF160104">
    <property type="entry name" value="Acetoacetate decarboxylase-like"/>
    <property type="match status" value="1"/>
</dbReference>
<name>A0ABV8WT15_9BACI</name>
<comment type="caution">
    <text evidence="1">The sequence shown here is derived from an EMBL/GenBank/DDBJ whole genome shotgun (WGS) entry which is preliminary data.</text>
</comment>
<evidence type="ECO:0000313" key="2">
    <source>
        <dbReference type="Proteomes" id="UP001595882"/>
    </source>
</evidence>
<dbReference type="RefSeq" id="WP_390248611.1">
    <property type="nucleotide sequence ID" value="NZ_JBHSDT010000001.1"/>
</dbReference>
<dbReference type="InterPro" id="IPR023375">
    <property type="entry name" value="ADC_dom_sf"/>
</dbReference>
<dbReference type="EMBL" id="JBHSDT010000001">
    <property type="protein sequence ID" value="MFC4401746.1"/>
    <property type="molecule type" value="Genomic_DNA"/>
</dbReference>
<dbReference type="Gene3D" id="2.40.400.10">
    <property type="entry name" value="Acetoacetate decarboxylase-like"/>
    <property type="match status" value="1"/>
</dbReference>